<evidence type="ECO:0008006" key="4">
    <source>
        <dbReference type="Google" id="ProtNLM"/>
    </source>
</evidence>
<organism evidence="2 3">
    <name type="scientific">Candidatus Woesebacteria bacterium RIFOXYB1_FULL_38_16</name>
    <dbReference type="NCBI Taxonomy" id="1802538"/>
    <lineage>
        <taxon>Bacteria</taxon>
        <taxon>Candidatus Woeseibacteriota</taxon>
    </lineage>
</organism>
<dbReference type="InterPro" id="IPR019219">
    <property type="entry name" value="DUF2130"/>
</dbReference>
<gene>
    <name evidence="2" type="ORF">A2382_01045</name>
</gene>
<dbReference type="Proteomes" id="UP000178999">
    <property type="component" value="Unassembled WGS sequence"/>
</dbReference>
<dbReference type="Pfam" id="PF09903">
    <property type="entry name" value="DUF2130"/>
    <property type="match status" value="1"/>
</dbReference>
<proteinExistence type="predicted"/>
<name>A0A1F8CVA4_9BACT</name>
<keyword evidence="1" id="KW-0175">Coiled coil</keyword>
<feature type="coiled-coil region" evidence="1">
    <location>
        <begin position="333"/>
        <end position="360"/>
    </location>
</feature>
<dbReference type="AlphaFoldDB" id="A0A1F8CVA4"/>
<feature type="coiled-coil region" evidence="1">
    <location>
        <begin position="59"/>
        <end position="86"/>
    </location>
</feature>
<evidence type="ECO:0000313" key="2">
    <source>
        <dbReference type="EMBL" id="OGM79495.1"/>
    </source>
</evidence>
<dbReference type="EMBL" id="MGHY01000014">
    <property type="protein sequence ID" value="OGM79495.1"/>
    <property type="molecule type" value="Genomic_DNA"/>
</dbReference>
<evidence type="ECO:0000313" key="3">
    <source>
        <dbReference type="Proteomes" id="UP000178999"/>
    </source>
</evidence>
<evidence type="ECO:0000256" key="1">
    <source>
        <dbReference type="SAM" id="Coils"/>
    </source>
</evidence>
<dbReference type="STRING" id="1802538.A2382_01045"/>
<reference evidence="2 3" key="1">
    <citation type="journal article" date="2016" name="Nat. Commun.">
        <title>Thousands of microbial genomes shed light on interconnected biogeochemical processes in an aquifer system.</title>
        <authorList>
            <person name="Anantharaman K."/>
            <person name="Brown C.T."/>
            <person name="Hug L.A."/>
            <person name="Sharon I."/>
            <person name="Castelle C.J."/>
            <person name="Probst A.J."/>
            <person name="Thomas B.C."/>
            <person name="Singh A."/>
            <person name="Wilkins M.J."/>
            <person name="Karaoz U."/>
            <person name="Brodie E.L."/>
            <person name="Williams K.H."/>
            <person name="Hubbard S.S."/>
            <person name="Banfield J.F."/>
        </authorList>
    </citation>
    <scope>NUCLEOTIDE SEQUENCE [LARGE SCALE GENOMIC DNA]</scope>
</reference>
<protein>
    <recommendedName>
        <fullName evidence="4">DUF2130 domain-containing protein</fullName>
    </recommendedName>
</protein>
<comment type="caution">
    <text evidence="2">The sequence shown here is derived from an EMBL/GenBank/DDBJ whole genome shotgun (WGS) entry which is preliminary data.</text>
</comment>
<accession>A0A1F8CVA4</accession>
<sequence length="386" mass="44771">MNDIKCPHCKKVFKVDEAGFADILKQVRDHVFDKELHERLKLAEREQELESKLKEKDIIDRAKDALVKKDRENAELKAKLEKADIEKELSVTEAVRKVEKERDDLVGKLKTKDDIIKMKDDEIALRKDMKLKLSTKMVGETLEQHCEIEFNKLRATAFQNAYFEKDNDSESGSKGDYIYRETDEAGNEIISIMFEMKNEGDETATKKRNEDFLRELDKDRAEKKCEYAVLVSLLEADNELYNTGIVDVSYKHPKMYVVRPQFFIPIVTLLRNAAMNSLKYKAELALIRNQNIDITNFEDNINIFKEGFAKNYDLASRKFKTAIEEIDKTIDHLQKTKDALLSSENNLRLANNKAEDLTIKRLARGNPTMTAKFEELSDDNKTLKNK</sequence>
<dbReference type="PIRSF" id="PIRSF005850">
    <property type="entry name" value="UCP005850"/>
    <property type="match status" value="1"/>
</dbReference>